<comment type="caution">
    <text evidence="1">The sequence shown here is derived from an EMBL/GenBank/DDBJ whole genome shotgun (WGS) entry which is preliminary data.</text>
</comment>
<name>A0ABU5G6G0_9ACTO</name>
<accession>A0ABU5G6G0</accession>
<protein>
    <submittedName>
        <fullName evidence="1">Uncharacterized protein</fullName>
    </submittedName>
</protein>
<evidence type="ECO:0000313" key="1">
    <source>
        <dbReference type="EMBL" id="MDY5132494.1"/>
    </source>
</evidence>
<sequence length="43" mass="4756">MTIANVAILSCVVTSAAWFTFGSRGYKVPLKISAEGLVRRRER</sequence>
<evidence type="ECO:0000313" key="2">
    <source>
        <dbReference type="Proteomes" id="UP001275049"/>
    </source>
</evidence>
<organism evidence="1 2">
    <name type="scientific">Actinotignum urinale</name>
    <dbReference type="NCBI Taxonomy" id="190146"/>
    <lineage>
        <taxon>Bacteria</taxon>
        <taxon>Bacillati</taxon>
        <taxon>Actinomycetota</taxon>
        <taxon>Actinomycetes</taxon>
        <taxon>Actinomycetales</taxon>
        <taxon>Actinomycetaceae</taxon>
        <taxon>Actinotignum</taxon>
    </lineage>
</organism>
<dbReference type="Proteomes" id="UP001275049">
    <property type="component" value="Unassembled WGS sequence"/>
</dbReference>
<dbReference type="RefSeq" id="WP_281257384.1">
    <property type="nucleotide sequence ID" value="NZ_CP126967.1"/>
</dbReference>
<reference evidence="1 2" key="1">
    <citation type="submission" date="2023-10" db="EMBL/GenBank/DDBJ databases">
        <title>Whole Genome based description of the genera Actinobaculum and Actinotignum reveals a complex phylogenetic relationship within the species included in the genus Actinotignum.</title>
        <authorList>
            <person name="Jensen C.S."/>
            <person name="Dargis R."/>
            <person name="Kemp M."/>
            <person name="Christensen J.J."/>
        </authorList>
    </citation>
    <scope>NUCLEOTIDE SEQUENCE [LARGE SCALE GENOMIC DNA]</scope>
    <source>
        <strain evidence="1 2">SLA_B974</strain>
    </source>
</reference>
<proteinExistence type="predicted"/>
<dbReference type="EMBL" id="JAWNGA010000002">
    <property type="protein sequence ID" value="MDY5132494.1"/>
    <property type="molecule type" value="Genomic_DNA"/>
</dbReference>
<gene>
    <name evidence="1" type="ORF">R6G86_01870</name>
</gene>
<keyword evidence="2" id="KW-1185">Reference proteome</keyword>